<gene>
    <name evidence="2" type="ORF">FXN63_16570</name>
</gene>
<accession>A0A5C0B276</accession>
<dbReference type="KEGG" id="pacr:FXN63_16570"/>
<dbReference type="AlphaFoldDB" id="A0A5C0B276"/>
<evidence type="ECO:0000313" key="3">
    <source>
        <dbReference type="Proteomes" id="UP000325161"/>
    </source>
</evidence>
<protein>
    <submittedName>
        <fullName evidence="2">Uncharacterized protein</fullName>
    </submittedName>
</protein>
<keyword evidence="1" id="KW-0472">Membrane</keyword>
<reference evidence="2 3" key="1">
    <citation type="submission" date="2019-08" db="EMBL/GenBank/DDBJ databases">
        <title>Amphibian skin-associated Pigmentiphaga: genome sequence and occurrence across geography and hosts.</title>
        <authorList>
            <person name="Bletz M.C."/>
            <person name="Bunk B."/>
            <person name="Sproeer C."/>
            <person name="Biwer P."/>
            <person name="Reiter S."/>
            <person name="Rabemananjara F.C.E."/>
            <person name="Schulz S."/>
            <person name="Overmann J."/>
            <person name="Vences M."/>
        </authorList>
    </citation>
    <scope>NUCLEOTIDE SEQUENCE [LARGE SCALE GENOMIC DNA]</scope>
    <source>
        <strain evidence="2 3">Mada1488</strain>
    </source>
</reference>
<dbReference type="EMBL" id="CP043046">
    <property type="protein sequence ID" value="QEI07280.1"/>
    <property type="molecule type" value="Genomic_DNA"/>
</dbReference>
<keyword evidence="3" id="KW-1185">Reference proteome</keyword>
<keyword evidence="1" id="KW-1133">Transmembrane helix</keyword>
<organism evidence="2 3">
    <name type="scientific">Pigmentiphaga aceris</name>
    <dbReference type="NCBI Taxonomy" id="1940612"/>
    <lineage>
        <taxon>Bacteria</taxon>
        <taxon>Pseudomonadati</taxon>
        <taxon>Pseudomonadota</taxon>
        <taxon>Betaproteobacteria</taxon>
        <taxon>Burkholderiales</taxon>
        <taxon>Alcaligenaceae</taxon>
        <taxon>Pigmentiphaga</taxon>
    </lineage>
</organism>
<keyword evidence="1" id="KW-0812">Transmembrane</keyword>
<feature type="transmembrane region" description="Helical" evidence="1">
    <location>
        <begin position="42"/>
        <end position="64"/>
    </location>
</feature>
<evidence type="ECO:0000313" key="2">
    <source>
        <dbReference type="EMBL" id="QEI07280.1"/>
    </source>
</evidence>
<proteinExistence type="predicted"/>
<sequence length="70" mass="7920">MPEHTLLAQLDVGSPAWEARRKLERALDEHRRKIDEYHHFNATVSLGMTLAVAVGVGLFAAWAIRKQRSP</sequence>
<evidence type="ECO:0000256" key="1">
    <source>
        <dbReference type="SAM" id="Phobius"/>
    </source>
</evidence>
<dbReference type="RefSeq" id="WP_148816327.1">
    <property type="nucleotide sequence ID" value="NZ_CP043046.1"/>
</dbReference>
<name>A0A5C0B276_9BURK</name>
<dbReference type="Proteomes" id="UP000325161">
    <property type="component" value="Chromosome"/>
</dbReference>